<organism evidence="1 2">
    <name type="scientific">Hydrogenivirga caldilitoris</name>
    <dbReference type="NCBI Taxonomy" id="246264"/>
    <lineage>
        <taxon>Bacteria</taxon>
        <taxon>Pseudomonadati</taxon>
        <taxon>Aquificota</taxon>
        <taxon>Aquificia</taxon>
        <taxon>Aquificales</taxon>
        <taxon>Aquificaceae</taxon>
        <taxon>Hydrogenivirga</taxon>
    </lineage>
</organism>
<gene>
    <name evidence="1" type="ORF">BCF55_1240</name>
</gene>
<dbReference type="Proteomes" id="UP000267841">
    <property type="component" value="Unassembled WGS sequence"/>
</dbReference>
<sequence>MPYVYRFRPCPNKKQEELFNKQVRQCRAALNSLKEGFTRLKRVVGVDCSKLIPVEGMLVPCEEVRKPQ</sequence>
<evidence type="ECO:0000313" key="1">
    <source>
        <dbReference type="EMBL" id="RLJ70951.1"/>
    </source>
</evidence>
<evidence type="ECO:0008006" key="3">
    <source>
        <dbReference type="Google" id="ProtNLM"/>
    </source>
</evidence>
<reference evidence="1 2" key="1">
    <citation type="submission" date="2018-10" db="EMBL/GenBank/DDBJ databases">
        <title>Genomic Encyclopedia of Archaeal and Bacterial Type Strains, Phase II (KMG-II): from individual species to whole genera.</title>
        <authorList>
            <person name="Goeker M."/>
        </authorList>
    </citation>
    <scope>NUCLEOTIDE SEQUENCE [LARGE SCALE GENOMIC DNA]</scope>
    <source>
        <strain evidence="1 2">DSM 16510</strain>
    </source>
</reference>
<protein>
    <recommendedName>
        <fullName evidence="3">Helix-turn-helix protein</fullName>
    </recommendedName>
</protein>
<comment type="caution">
    <text evidence="1">The sequence shown here is derived from an EMBL/GenBank/DDBJ whole genome shotgun (WGS) entry which is preliminary data.</text>
</comment>
<accession>A0A497XRP3</accession>
<dbReference type="OrthoDB" id="10676at2"/>
<name>A0A497XRP3_9AQUI</name>
<evidence type="ECO:0000313" key="2">
    <source>
        <dbReference type="Proteomes" id="UP000267841"/>
    </source>
</evidence>
<dbReference type="RefSeq" id="WP_121011528.1">
    <property type="nucleotide sequence ID" value="NZ_RCCJ01000001.1"/>
</dbReference>
<dbReference type="EMBL" id="RCCJ01000001">
    <property type="protein sequence ID" value="RLJ70951.1"/>
    <property type="molecule type" value="Genomic_DNA"/>
</dbReference>
<proteinExistence type="predicted"/>
<keyword evidence="2" id="KW-1185">Reference proteome</keyword>
<dbReference type="AlphaFoldDB" id="A0A497XRP3"/>